<comment type="caution">
    <text evidence="1">The sequence shown here is derived from an EMBL/GenBank/DDBJ whole genome shotgun (WGS) entry which is preliminary data.</text>
</comment>
<dbReference type="RefSeq" id="WP_336585334.1">
    <property type="nucleotide sequence ID" value="NZ_JBBAXC010000002.1"/>
</dbReference>
<evidence type="ECO:0000313" key="1">
    <source>
        <dbReference type="EMBL" id="MEI5905916.1"/>
    </source>
</evidence>
<dbReference type="Proteomes" id="UP001312865">
    <property type="component" value="Unassembled WGS sequence"/>
</dbReference>
<proteinExistence type="predicted"/>
<keyword evidence="2" id="KW-1185">Reference proteome</keyword>
<name>A0ABU8H9C3_9BACI</name>
<protein>
    <submittedName>
        <fullName evidence="1">Uncharacterized protein</fullName>
    </submittedName>
</protein>
<evidence type="ECO:0000313" key="2">
    <source>
        <dbReference type="Proteomes" id="UP001312865"/>
    </source>
</evidence>
<dbReference type="EMBL" id="JBBAXC010000002">
    <property type="protein sequence ID" value="MEI5905916.1"/>
    <property type="molecule type" value="Genomic_DNA"/>
</dbReference>
<gene>
    <name evidence="1" type="ORF">WAK64_02395</name>
</gene>
<accession>A0ABU8H9C3</accession>
<reference evidence="1 2" key="1">
    <citation type="journal article" date="2018" name="J. Microbiol.">
        <title>Bacillus spongiae sp. nov., isolated from sponge of Jeju Island.</title>
        <authorList>
            <person name="Lee G.E."/>
            <person name="Im W.T."/>
            <person name="Park J.S."/>
        </authorList>
    </citation>
    <scope>NUCLEOTIDE SEQUENCE [LARGE SCALE GENOMIC DNA]</scope>
    <source>
        <strain evidence="1 2">135PIL107-10</strain>
    </source>
</reference>
<sequence>MKNNKHPINVREEYGVETADLNAVKLYEITSKENQSIKVTKPKKDKEKRRK</sequence>
<organism evidence="1 2">
    <name type="scientific">Bacillus spongiae</name>
    <dbReference type="NCBI Taxonomy" id="2683610"/>
    <lineage>
        <taxon>Bacteria</taxon>
        <taxon>Bacillati</taxon>
        <taxon>Bacillota</taxon>
        <taxon>Bacilli</taxon>
        <taxon>Bacillales</taxon>
        <taxon>Bacillaceae</taxon>
        <taxon>Bacillus</taxon>
    </lineage>
</organism>